<dbReference type="NCBIfam" id="NF004637">
    <property type="entry name" value="PRK05986.1"/>
    <property type="match status" value="1"/>
</dbReference>
<accession>D7DKV0</accession>
<dbReference type="UniPathway" id="UPA00148">
    <property type="reaction ID" value="UER00233"/>
</dbReference>
<dbReference type="InterPro" id="IPR003724">
    <property type="entry name" value="CblAdoTrfase_CobA"/>
</dbReference>
<keyword evidence="4 8" id="KW-0627">Porphyrin biosynthesis</keyword>
<protein>
    <recommendedName>
        <fullName evidence="3 8">Corrinoid adenosyltransferase</fullName>
        <ecNumber evidence="3 8">2.5.1.17</ecNumber>
    </recommendedName>
    <alternativeName>
        <fullName evidence="8">Cob(II)alamin adenosyltransferase</fullName>
    </alternativeName>
    <alternativeName>
        <fullName evidence="8">Cob(II)yrinic acid a,c-diamide adenosyltransferase</fullName>
    </alternativeName>
</protein>
<dbReference type="OrthoDB" id="9810309at2"/>
<keyword evidence="8" id="KW-0963">Cytoplasm</keyword>
<dbReference type="PANTHER" id="PTHR46638">
    <property type="entry name" value="CORRINOID ADENOSYLTRANSFERASE"/>
    <property type="match status" value="1"/>
</dbReference>
<dbReference type="STRING" id="666681.M301_0173"/>
<sequence>MNTPENKLNLANERHLARMQLKKAVVDASINAAQTTRGLLLINTGNGKGKSTAAFGLLARSLGHGMKAVVVQFIKGRSDTGEEAFFRNAENLTWHVMGDGFTWETQDAERDKQSARAAWLLVCDYLQDETIDLIILDEFTYALKYQWLTIEEVTTALESRPIMQHVVVTGRAAPDALIAIADTVSEINLVKHAFKDGVQAMPGIEW</sequence>
<dbReference type="PIRSF" id="PIRSF015617">
    <property type="entry name" value="Adensltrnsf_CobA"/>
    <property type="match status" value="1"/>
</dbReference>
<evidence type="ECO:0000256" key="1">
    <source>
        <dbReference type="ARBA" id="ARBA00005121"/>
    </source>
</evidence>
<evidence type="ECO:0000313" key="11">
    <source>
        <dbReference type="Proteomes" id="UP000000383"/>
    </source>
</evidence>
<evidence type="ECO:0000256" key="7">
    <source>
        <dbReference type="ARBA" id="ARBA00048692"/>
    </source>
</evidence>
<organism evidence="10 11">
    <name type="scientific">Methylotenera versatilis (strain 301)</name>
    <dbReference type="NCBI Taxonomy" id="666681"/>
    <lineage>
        <taxon>Bacteria</taxon>
        <taxon>Pseudomonadati</taxon>
        <taxon>Pseudomonadota</taxon>
        <taxon>Betaproteobacteria</taxon>
        <taxon>Nitrosomonadales</taxon>
        <taxon>Methylophilaceae</taxon>
        <taxon>Methylotenera</taxon>
    </lineage>
</organism>
<dbReference type="eggNOG" id="COG2109">
    <property type="taxonomic scope" value="Bacteria"/>
</dbReference>
<dbReference type="GO" id="GO:0005524">
    <property type="term" value="F:ATP binding"/>
    <property type="evidence" value="ECO:0007669"/>
    <property type="project" value="UniProtKB-UniRule"/>
</dbReference>
<evidence type="ECO:0000256" key="3">
    <source>
        <dbReference type="ARBA" id="ARBA00012454"/>
    </source>
</evidence>
<dbReference type="RefSeq" id="WP_013146878.1">
    <property type="nucleotide sequence ID" value="NC_014207.1"/>
</dbReference>
<dbReference type="SUPFAM" id="SSF52540">
    <property type="entry name" value="P-loop containing nucleoside triphosphate hydrolases"/>
    <property type="match status" value="1"/>
</dbReference>
<dbReference type="Proteomes" id="UP000000383">
    <property type="component" value="Chromosome"/>
</dbReference>
<dbReference type="GO" id="GO:0005737">
    <property type="term" value="C:cytoplasm"/>
    <property type="evidence" value="ECO:0007669"/>
    <property type="project" value="UniProtKB-SubCell"/>
</dbReference>
<comment type="function">
    <text evidence="5 8">Required for both de novo synthesis of the corrin ring for the assimilation of exogenous corrinoids. Participates in the adenosylation of a variety of incomplete and complete corrinoids.</text>
</comment>
<reference evidence="10 11" key="2">
    <citation type="journal article" date="2011" name="J. Bacteriol.">
        <title>Genomes of three methylotrophs from a single niche uncover genetic and metabolic divergence of Methylophilaceae.</title>
        <authorList>
            <person name="Lapidus A."/>
            <person name="Clum A."/>
            <person name="Labutti K."/>
            <person name="Kaluzhnaya M.G."/>
            <person name="Lim S."/>
            <person name="Beck D.A."/>
            <person name="Glavina Del Rio T."/>
            <person name="Nolan M."/>
            <person name="Mavromatis K."/>
            <person name="Huntemann M."/>
            <person name="Lucas S."/>
            <person name="Lidstrom M.E."/>
            <person name="Ivanova N."/>
            <person name="Chistoserdova L."/>
        </authorList>
    </citation>
    <scope>NUCLEOTIDE SEQUENCE [LARGE SCALE GENOMIC DNA]</scope>
    <source>
        <strain evidence="10 11">301</strain>
    </source>
</reference>
<dbReference type="Gene3D" id="3.40.50.300">
    <property type="entry name" value="P-loop containing nucleotide triphosphate hydrolases"/>
    <property type="match status" value="1"/>
</dbReference>
<dbReference type="GO" id="GO:0008817">
    <property type="term" value="F:corrinoid adenosyltransferase activity"/>
    <property type="evidence" value="ECO:0007669"/>
    <property type="project" value="UniProtKB-UniRule"/>
</dbReference>
<evidence type="ECO:0000256" key="6">
    <source>
        <dbReference type="ARBA" id="ARBA00048555"/>
    </source>
</evidence>
<reference evidence="11" key="1">
    <citation type="submission" date="2010-05" db="EMBL/GenBank/DDBJ databases">
        <title>Complete sequence of Methylotenera sp. 301.</title>
        <authorList>
            <person name="Lucas S."/>
            <person name="Copeland A."/>
            <person name="Lapidus A."/>
            <person name="Cheng J.-F."/>
            <person name="Bruce D."/>
            <person name="Goodwin L."/>
            <person name="Pitluck S."/>
            <person name="Clum A."/>
            <person name="Land M."/>
            <person name="Hauser L."/>
            <person name="Kyrpides N."/>
            <person name="Ivanova N."/>
            <person name="Chistoservova L."/>
            <person name="Kalyuzhnaya M."/>
            <person name="Woyke T."/>
        </authorList>
    </citation>
    <scope>NUCLEOTIDE SEQUENCE [LARGE SCALE GENOMIC DNA]</scope>
    <source>
        <strain evidence="11">301</strain>
    </source>
</reference>
<keyword evidence="8 10" id="KW-0808">Transferase</keyword>
<dbReference type="EMBL" id="CP002056">
    <property type="protein sequence ID" value="ADI28561.1"/>
    <property type="molecule type" value="Genomic_DNA"/>
</dbReference>
<gene>
    <name evidence="10" type="ordered locus">M301_0173</name>
</gene>
<dbReference type="GO" id="GO:0009236">
    <property type="term" value="P:cobalamin biosynthetic process"/>
    <property type="evidence" value="ECO:0007669"/>
    <property type="project" value="UniProtKB-UniRule"/>
</dbReference>
<keyword evidence="8" id="KW-0067">ATP-binding</keyword>
<comment type="similarity">
    <text evidence="2 8">Belongs to the Cob(I)alamin adenosyltransferase family.</text>
</comment>
<keyword evidence="8" id="KW-0547">Nucleotide-binding</keyword>
<evidence type="ECO:0000256" key="4">
    <source>
        <dbReference type="ARBA" id="ARBA00023244"/>
    </source>
</evidence>
<dbReference type="GO" id="GO:0006779">
    <property type="term" value="P:porphyrin-containing compound biosynthetic process"/>
    <property type="evidence" value="ECO:0007669"/>
    <property type="project" value="UniProtKB-UniRule"/>
</dbReference>
<dbReference type="InterPro" id="IPR025826">
    <property type="entry name" value="Co_AT_N_dom"/>
</dbReference>
<keyword evidence="11" id="KW-1185">Reference proteome</keyword>
<comment type="pathway">
    <text evidence="1 8">Cofactor biosynthesis; adenosylcobalamin biosynthesis; adenosylcobalamin from cob(II)yrinate a,c-diamide: step 2/7.</text>
</comment>
<dbReference type="EC" id="2.5.1.17" evidence="3 8"/>
<evidence type="ECO:0000259" key="9">
    <source>
        <dbReference type="Pfam" id="PF12557"/>
    </source>
</evidence>
<name>D7DKV0_METV0</name>
<keyword evidence="8" id="KW-0169">Cobalamin biosynthesis</keyword>
<proteinExistence type="inferred from homology"/>
<dbReference type="PANTHER" id="PTHR46638:SF1">
    <property type="entry name" value="CORRINOID ADENOSYLTRANSFERASE"/>
    <property type="match status" value="1"/>
</dbReference>
<evidence type="ECO:0000256" key="5">
    <source>
        <dbReference type="ARBA" id="ARBA00024929"/>
    </source>
</evidence>
<dbReference type="AlphaFoldDB" id="D7DKV0"/>
<dbReference type="HOGENOM" id="CLU_088595_0_0_4"/>
<evidence type="ECO:0000313" key="10">
    <source>
        <dbReference type="EMBL" id="ADI28561.1"/>
    </source>
</evidence>
<dbReference type="InterPro" id="IPR027417">
    <property type="entry name" value="P-loop_NTPase"/>
</dbReference>
<dbReference type="CDD" id="cd00561">
    <property type="entry name" value="CobA_ACA"/>
    <property type="match status" value="1"/>
</dbReference>
<dbReference type="Pfam" id="PF02572">
    <property type="entry name" value="CobA_CobO_BtuR"/>
    <property type="match status" value="1"/>
</dbReference>
<dbReference type="KEGG" id="meh:M301_0173"/>
<feature type="domain" description="Cob(I)alamin adenosyltransferase N-terminal" evidence="9">
    <location>
        <begin position="6"/>
        <end position="30"/>
    </location>
</feature>
<comment type="catalytic activity">
    <reaction evidence="6 8">
        <text>2 cob(II)yrinate a,c diamide + reduced [electron-transfer flavoprotein] + 2 ATP = 2 adenosylcob(III)yrinate a,c-diamide + 2 triphosphate + oxidized [electron-transfer flavoprotein] + 3 H(+)</text>
        <dbReference type="Rhea" id="RHEA:11528"/>
        <dbReference type="Rhea" id="RHEA-COMP:10685"/>
        <dbReference type="Rhea" id="RHEA-COMP:10686"/>
        <dbReference type="ChEBI" id="CHEBI:15378"/>
        <dbReference type="ChEBI" id="CHEBI:18036"/>
        <dbReference type="ChEBI" id="CHEBI:30616"/>
        <dbReference type="ChEBI" id="CHEBI:57692"/>
        <dbReference type="ChEBI" id="CHEBI:58307"/>
        <dbReference type="ChEBI" id="CHEBI:58503"/>
        <dbReference type="ChEBI" id="CHEBI:58537"/>
        <dbReference type="EC" id="2.5.1.17"/>
    </reaction>
</comment>
<evidence type="ECO:0000256" key="2">
    <source>
        <dbReference type="ARBA" id="ARBA00007487"/>
    </source>
</evidence>
<evidence type="ECO:0000256" key="8">
    <source>
        <dbReference type="PIRNR" id="PIRNR015617"/>
    </source>
</evidence>
<dbReference type="NCBIfam" id="TIGR00708">
    <property type="entry name" value="cobA"/>
    <property type="match status" value="1"/>
</dbReference>
<comment type="subcellular location">
    <subcellularLocation>
        <location evidence="8">Cytoplasm</location>
    </subcellularLocation>
</comment>
<dbReference type="Pfam" id="PF12557">
    <property type="entry name" value="Co_AT_N"/>
    <property type="match status" value="1"/>
</dbReference>
<comment type="catalytic activity">
    <reaction evidence="7 8">
        <text>2 cob(II)alamin + reduced [electron-transfer flavoprotein] + 2 ATP = 2 adenosylcob(III)alamin + 2 triphosphate + oxidized [electron-transfer flavoprotein] + 3 H(+)</text>
        <dbReference type="Rhea" id="RHEA:28671"/>
        <dbReference type="Rhea" id="RHEA-COMP:10685"/>
        <dbReference type="Rhea" id="RHEA-COMP:10686"/>
        <dbReference type="ChEBI" id="CHEBI:15378"/>
        <dbReference type="ChEBI" id="CHEBI:16304"/>
        <dbReference type="ChEBI" id="CHEBI:18036"/>
        <dbReference type="ChEBI" id="CHEBI:18408"/>
        <dbReference type="ChEBI" id="CHEBI:30616"/>
        <dbReference type="ChEBI" id="CHEBI:57692"/>
        <dbReference type="ChEBI" id="CHEBI:58307"/>
        <dbReference type="EC" id="2.5.1.17"/>
    </reaction>
</comment>